<organism evidence="4 5">
    <name type="scientific">Dendrothele bispora (strain CBS 962.96)</name>
    <dbReference type="NCBI Taxonomy" id="1314807"/>
    <lineage>
        <taxon>Eukaryota</taxon>
        <taxon>Fungi</taxon>
        <taxon>Dikarya</taxon>
        <taxon>Basidiomycota</taxon>
        <taxon>Agaricomycotina</taxon>
        <taxon>Agaricomycetes</taxon>
        <taxon>Agaricomycetidae</taxon>
        <taxon>Agaricales</taxon>
        <taxon>Agaricales incertae sedis</taxon>
        <taxon>Dendrothele</taxon>
    </lineage>
</organism>
<evidence type="ECO:0000256" key="1">
    <source>
        <dbReference type="ARBA" id="ARBA00006524"/>
    </source>
</evidence>
<gene>
    <name evidence="4" type="ORF">K435DRAFT_777222</name>
</gene>
<name>A0A4S8M9K0_DENBC</name>
<dbReference type="PANTHER" id="PTHR21250">
    <property type="entry name" value="PRE-RRNA-PROCESSING PROTEIN TSR2 HOMOLOG"/>
    <property type="match status" value="1"/>
</dbReference>
<protein>
    <recommendedName>
        <fullName evidence="6">Pre-rRNA-processing protein TSR2</fullName>
    </recommendedName>
</protein>
<reference evidence="4 5" key="1">
    <citation type="journal article" date="2019" name="Nat. Ecol. Evol.">
        <title>Megaphylogeny resolves global patterns of mushroom evolution.</title>
        <authorList>
            <person name="Varga T."/>
            <person name="Krizsan K."/>
            <person name="Foldi C."/>
            <person name="Dima B."/>
            <person name="Sanchez-Garcia M."/>
            <person name="Sanchez-Ramirez S."/>
            <person name="Szollosi G.J."/>
            <person name="Szarkandi J.G."/>
            <person name="Papp V."/>
            <person name="Albert L."/>
            <person name="Andreopoulos W."/>
            <person name="Angelini C."/>
            <person name="Antonin V."/>
            <person name="Barry K.W."/>
            <person name="Bougher N.L."/>
            <person name="Buchanan P."/>
            <person name="Buyck B."/>
            <person name="Bense V."/>
            <person name="Catcheside P."/>
            <person name="Chovatia M."/>
            <person name="Cooper J."/>
            <person name="Damon W."/>
            <person name="Desjardin D."/>
            <person name="Finy P."/>
            <person name="Geml J."/>
            <person name="Haridas S."/>
            <person name="Hughes K."/>
            <person name="Justo A."/>
            <person name="Karasinski D."/>
            <person name="Kautmanova I."/>
            <person name="Kiss B."/>
            <person name="Kocsube S."/>
            <person name="Kotiranta H."/>
            <person name="LaButti K.M."/>
            <person name="Lechner B.E."/>
            <person name="Liimatainen K."/>
            <person name="Lipzen A."/>
            <person name="Lukacs Z."/>
            <person name="Mihaltcheva S."/>
            <person name="Morgado L.N."/>
            <person name="Niskanen T."/>
            <person name="Noordeloos M.E."/>
            <person name="Ohm R.A."/>
            <person name="Ortiz-Santana B."/>
            <person name="Ovrebo C."/>
            <person name="Racz N."/>
            <person name="Riley R."/>
            <person name="Savchenko A."/>
            <person name="Shiryaev A."/>
            <person name="Soop K."/>
            <person name="Spirin V."/>
            <person name="Szebenyi C."/>
            <person name="Tomsovsky M."/>
            <person name="Tulloss R.E."/>
            <person name="Uehling J."/>
            <person name="Grigoriev I.V."/>
            <person name="Vagvolgyi C."/>
            <person name="Papp T."/>
            <person name="Martin F.M."/>
            <person name="Miettinen O."/>
            <person name="Hibbett D.S."/>
            <person name="Nagy L.G."/>
        </authorList>
    </citation>
    <scope>NUCLEOTIDE SEQUENCE [LARGE SCALE GENOMIC DNA]</scope>
    <source>
        <strain evidence="4 5">CBS 962.96</strain>
    </source>
</reference>
<sequence length="185" mass="20939">MNTDTPRPSSVLFARGVIARLSIWSTLRVAVLENWGGPGAAEKRIWLAGVVVDAFEEQNPPPDDQYIEELLLQVMQDEYEVSVEDGSAESVAIDIVRIWEEVTSGKQDLVVKFEDLADKLKDKKPVIEQQVVGDEEEWDDEEDEESDDEEGEEDEPVPQLVERPKKNEPEVDEDGFTLVKGKSRR</sequence>
<dbReference type="GO" id="GO:0006364">
    <property type="term" value="P:rRNA processing"/>
    <property type="evidence" value="ECO:0007669"/>
    <property type="project" value="UniProtKB-KW"/>
</dbReference>
<keyword evidence="2" id="KW-0698">rRNA processing</keyword>
<dbReference type="AlphaFoldDB" id="A0A4S8M9K0"/>
<evidence type="ECO:0008006" key="6">
    <source>
        <dbReference type="Google" id="ProtNLM"/>
    </source>
</evidence>
<dbReference type="InterPro" id="IPR019398">
    <property type="entry name" value="Pre-rRNA_process_TSR2"/>
</dbReference>
<evidence type="ECO:0000313" key="5">
    <source>
        <dbReference type="Proteomes" id="UP000297245"/>
    </source>
</evidence>
<proteinExistence type="inferred from homology"/>
<accession>A0A4S8M9K0</accession>
<dbReference type="Proteomes" id="UP000297245">
    <property type="component" value="Unassembled WGS sequence"/>
</dbReference>
<comment type="similarity">
    <text evidence="1">Belongs to the TSR2 family.</text>
</comment>
<feature type="region of interest" description="Disordered" evidence="3">
    <location>
        <begin position="124"/>
        <end position="185"/>
    </location>
</feature>
<evidence type="ECO:0000256" key="3">
    <source>
        <dbReference type="SAM" id="MobiDB-lite"/>
    </source>
</evidence>
<feature type="compositionally biased region" description="Acidic residues" evidence="3">
    <location>
        <begin position="133"/>
        <end position="156"/>
    </location>
</feature>
<evidence type="ECO:0000313" key="4">
    <source>
        <dbReference type="EMBL" id="THU98910.1"/>
    </source>
</evidence>
<dbReference type="EMBL" id="ML179127">
    <property type="protein sequence ID" value="THU98910.1"/>
    <property type="molecule type" value="Genomic_DNA"/>
</dbReference>
<dbReference type="OrthoDB" id="263560at2759"/>
<keyword evidence="5" id="KW-1185">Reference proteome</keyword>
<evidence type="ECO:0000256" key="2">
    <source>
        <dbReference type="ARBA" id="ARBA00022552"/>
    </source>
</evidence>
<dbReference type="Pfam" id="PF10273">
    <property type="entry name" value="WGG"/>
    <property type="match status" value="1"/>
</dbReference>